<accession>A0A8K0KRG4</accession>
<evidence type="ECO:0000259" key="5">
    <source>
        <dbReference type="Pfam" id="PF25000"/>
    </source>
</evidence>
<dbReference type="InterPro" id="IPR002110">
    <property type="entry name" value="Ankyrin_rpt"/>
</dbReference>
<dbReference type="PANTHER" id="PTHR24126:SF14">
    <property type="entry name" value="ANK_REP_REGION DOMAIN-CONTAINING PROTEIN"/>
    <property type="match status" value="1"/>
</dbReference>
<dbReference type="PANTHER" id="PTHR24126">
    <property type="entry name" value="ANKYRIN REPEAT, PH AND SEC7 DOMAIN CONTAINING PROTEIN SECG-RELATED"/>
    <property type="match status" value="1"/>
</dbReference>
<evidence type="ECO:0000259" key="4">
    <source>
        <dbReference type="Pfam" id="PF00931"/>
    </source>
</evidence>
<dbReference type="OrthoDB" id="7617259at2759"/>
<keyword evidence="2 3" id="KW-0040">ANK repeat</keyword>
<dbReference type="SUPFAM" id="SSF48403">
    <property type="entry name" value="Ankyrin repeat"/>
    <property type="match status" value="1"/>
</dbReference>
<dbReference type="AlphaFoldDB" id="A0A8K0KRG4"/>
<feature type="repeat" description="ANK" evidence="3">
    <location>
        <begin position="969"/>
        <end position="991"/>
    </location>
</feature>
<feature type="repeat" description="ANK" evidence="3">
    <location>
        <begin position="1116"/>
        <end position="1148"/>
    </location>
</feature>
<dbReference type="SMART" id="SM00248">
    <property type="entry name" value="ANK"/>
    <property type="match status" value="11"/>
</dbReference>
<dbReference type="Pfam" id="PF00931">
    <property type="entry name" value="NB-ARC"/>
    <property type="match status" value="1"/>
</dbReference>
<evidence type="ECO:0000313" key="7">
    <source>
        <dbReference type="Proteomes" id="UP000792457"/>
    </source>
</evidence>
<feature type="repeat" description="ANK" evidence="3">
    <location>
        <begin position="1007"/>
        <end position="1039"/>
    </location>
</feature>
<reference evidence="6" key="2">
    <citation type="submission" date="2017-10" db="EMBL/GenBank/DDBJ databases">
        <title>Ladona fulva Genome sequencing and assembly.</title>
        <authorList>
            <person name="Murali S."/>
            <person name="Richards S."/>
            <person name="Bandaranaike D."/>
            <person name="Bellair M."/>
            <person name="Blankenburg K."/>
            <person name="Chao H."/>
            <person name="Dinh H."/>
            <person name="Doddapaneni H."/>
            <person name="Dugan-Rocha S."/>
            <person name="Elkadiri S."/>
            <person name="Gnanaolivu R."/>
            <person name="Hernandez B."/>
            <person name="Skinner E."/>
            <person name="Javaid M."/>
            <person name="Lee S."/>
            <person name="Li M."/>
            <person name="Ming W."/>
            <person name="Munidasa M."/>
            <person name="Muniz J."/>
            <person name="Nguyen L."/>
            <person name="Hughes D."/>
            <person name="Osuji N."/>
            <person name="Pu L.-L."/>
            <person name="Puazo M."/>
            <person name="Qu C."/>
            <person name="Quiroz J."/>
            <person name="Raj R."/>
            <person name="Weissenberger G."/>
            <person name="Xin Y."/>
            <person name="Zou X."/>
            <person name="Han Y."/>
            <person name="Worley K."/>
            <person name="Muzny D."/>
            <person name="Gibbs R."/>
        </authorList>
    </citation>
    <scope>NUCLEOTIDE SEQUENCE</scope>
    <source>
        <strain evidence="6">Sampled in the wild</strain>
    </source>
</reference>
<comment type="caution">
    <text evidence="6">The sequence shown here is derived from an EMBL/GenBank/DDBJ whole genome shotgun (WGS) entry which is preliminary data.</text>
</comment>
<feature type="repeat" description="ANK" evidence="3">
    <location>
        <begin position="936"/>
        <end position="968"/>
    </location>
</feature>
<evidence type="ECO:0000313" key="6">
    <source>
        <dbReference type="EMBL" id="KAG8239114.1"/>
    </source>
</evidence>
<evidence type="ECO:0000256" key="2">
    <source>
        <dbReference type="ARBA" id="ARBA00023043"/>
    </source>
</evidence>
<dbReference type="Pfam" id="PF12796">
    <property type="entry name" value="Ank_2"/>
    <property type="match status" value="5"/>
</dbReference>
<dbReference type="InterPro" id="IPR027417">
    <property type="entry name" value="P-loop_NTPase"/>
</dbReference>
<dbReference type="GO" id="GO:0043531">
    <property type="term" value="F:ADP binding"/>
    <property type="evidence" value="ECO:0007669"/>
    <property type="project" value="InterPro"/>
</dbReference>
<protein>
    <submittedName>
        <fullName evidence="6">Uncharacterized protein</fullName>
    </submittedName>
</protein>
<sequence length="1263" mass="145501">MPLASSDLIKRSSDISASEINSDQRECYKCHDGHSLGNVYELSLAMLVMKRASEHDLEFKVATENENDGKFDDLSIEFQGKSRRKYFMQAKYKDKVQKKITFQNLESNSSIYCLATYLDSYCKIREDKLKEMEGTKNVSEKEELQKSWDDSRFIICTTLSLDEVDMKLHSITVNEVDDVNWFFNLSNVTLMKCYRIVAEDEKTCETLFPQLNEGTKNILDIRKFLGKLLFVVTLKGEPILEEMRKEIEKRWGSRPGKDIYHKFHNGVWEWMSHRNEKLTRLYFNSEINPYKAAVEYFTCSIWFGLNNPVHSFVGRKNELEMLHDHLQKRENEAVMIVQQQVIVSGLGGIGKSELARKFAHDYREFYGNNVIWINAEKGSILESFESLAEHLNIEMRNEHGDKKSIEQIVNEVYKWFMHKTCLFIFDNAEEFREITRYLPKVDPDRSKPYVLVTTRNRELFNEQEHGQICKLELSVLPEENALEFVKNTLKIRDEDQDEEIRELVNMLGCLPLALQHVVAYIRESKFEKKIGKFIQIYKDCRDEAKKLFDRKGLDCYSATIFVTYGITVEKIKQDPIALEILYLISFFAPDNIPKNIFLKLPQLCEFEENNELSKERSEMSLNHALHLLGKYSLIEVSAEGTMIGIHRLLQQVIRFSLEGEESKCLGKAITLMNNCDKWERNQTHVTLIWSYSSFHSKLVDDFYFRNSSISTYLHSSATPLHLLAENGNYKEVESLLKHISNYHGKKLSIVVGAQDKYNRTPLYMAAESDNLKIVKLLVQKGASWNTKSTMYYASRSTRLATGWTPLFIATLNDCYDIVKFLVNECKADVNMKDSLDRIPAVLAAHCGHVAIVKFLTQSFDPLEQNKYLLHAEIQYSAISGKTKQLWDFLNGLEECSRKNIFNSKLGEWTPLNLVASKGYLEITEILLKCGAVVERKGFTPLHSAASSGRLKVAKLLIENGANPNDVNEDGWTSLHGAAQNGHLKVVKYFIEDLNGDKHIDIDVEDFKKDTPLHTAAFHGNLHVVKYLIEKGAKINVGNKWGATPLIHSCFSFRKDIIFYLLHRKDVIIDTIDIDKNSLLSLVHFTPLHIAAVYGDMETVKFLVEKKNMDVDVGREEWCTPLHVATVFGNPEVIRFLLSQGADIDAVAEIKKLTEAFEVSKSVFEGLPWYEKFLKYFGWLYNITPFFFSWSSLLRSTPYASSKSLGYNEPLLEGGSEEQGFLANKILSSSFMKTKIKDFKYFMERFKEAEIGMHASLFHTIFNP</sequence>
<evidence type="ECO:0000256" key="1">
    <source>
        <dbReference type="ARBA" id="ARBA00022737"/>
    </source>
</evidence>
<dbReference type="InterPro" id="IPR036770">
    <property type="entry name" value="Ankyrin_rpt-contain_sf"/>
</dbReference>
<dbReference type="InterPro" id="IPR002182">
    <property type="entry name" value="NB-ARC"/>
</dbReference>
<dbReference type="Proteomes" id="UP000792457">
    <property type="component" value="Unassembled WGS sequence"/>
</dbReference>
<dbReference type="InterPro" id="IPR056681">
    <property type="entry name" value="DUF7779"/>
</dbReference>
<proteinExistence type="predicted"/>
<dbReference type="EMBL" id="KZ309514">
    <property type="protein sequence ID" value="KAG8239114.1"/>
    <property type="molecule type" value="Genomic_DNA"/>
</dbReference>
<dbReference type="Gene3D" id="1.25.40.20">
    <property type="entry name" value="Ankyrin repeat-containing domain"/>
    <property type="match status" value="4"/>
</dbReference>
<reference evidence="6" key="1">
    <citation type="submission" date="2013-04" db="EMBL/GenBank/DDBJ databases">
        <authorList>
            <person name="Qu J."/>
            <person name="Murali S.C."/>
            <person name="Bandaranaike D."/>
            <person name="Bellair M."/>
            <person name="Blankenburg K."/>
            <person name="Chao H."/>
            <person name="Dinh H."/>
            <person name="Doddapaneni H."/>
            <person name="Downs B."/>
            <person name="Dugan-Rocha S."/>
            <person name="Elkadiri S."/>
            <person name="Gnanaolivu R.D."/>
            <person name="Hernandez B."/>
            <person name="Javaid M."/>
            <person name="Jayaseelan J.C."/>
            <person name="Lee S."/>
            <person name="Li M."/>
            <person name="Ming W."/>
            <person name="Munidasa M."/>
            <person name="Muniz J."/>
            <person name="Nguyen L."/>
            <person name="Ongeri F."/>
            <person name="Osuji N."/>
            <person name="Pu L.-L."/>
            <person name="Puazo M."/>
            <person name="Qu C."/>
            <person name="Quiroz J."/>
            <person name="Raj R."/>
            <person name="Weissenberger G."/>
            <person name="Xin Y."/>
            <person name="Zou X."/>
            <person name="Han Y."/>
            <person name="Richards S."/>
            <person name="Worley K."/>
            <person name="Muzny D."/>
            <person name="Gibbs R."/>
        </authorList>
    </citation>
    <scope>NUCLEOTIDE SEQUENCE</scope>
    <source>
        <strain evidence="6">Sampled in the wild</strain>
    </source>
</reference>
<evidence type="ECO:0000256" key="3">
    <source>
        <dbReference type="PROSITE-ProRule" id="PRU00023"/>
    </source>
</evidence>
<organism evidence="6 7">
    <name type="scientific">Ladona fulva</name>
    <name type="common">Scarce chaser dragonfly</name>
    <name type="synonym">Libellula fulva</name>
    <dbReference type="NCBI Taxonomy" id="123851"/>
    <lineage>
        <taxon>Eukaryota</taxon>
        <taxon>Metazoa</taxon>
        <taxon>Ecdysozoa</taxon>
        <taxon>Arthropoda</taxon>
        <taxon>Hexapoda</taxon>
        <taxon>Insecta</taxon>
        <taxon>Pterygota</taxon>
        <taxon>Palaeoptera</taxon>
        <taxon>Odonata</taxon>
        <taxon>Epiprocta</taxon>
        <taxon>Anisoptera</taxon>
        <taxon>Libelluloidea</taxon>
        <taxon>Libellulidae</taxon>
        <taxon>Ladona</taxon>
    </lineage>
</organism>
<dbReference type="Pfam" id="PF25000">
    <property type="entry name" value="DUF7779"/>
    <property type="match status" value="1"/>
</dbReference>
<keyword evidence="1" id="KW-0677">Repeat</keyword>
<dbReference type="PRINTS" id="PR01415">
    <property type="entry name" value="ANKYRIN"/>
</dbReference>
<dbReference type="Gene3D" id="3.40.50.300">
    <property type="entry name" value="P-loop containing nucleotide triphosphate hydrolases"/>
    <property type="match status" value="1"/>
</dbReference>
<feature type="repeat" description="ANK" evidence="3">
    <location>
        <begin position="757"/>
        <end position="789"/>
    </location>
</feature>
<gene>
    <name evidence="6" type="ORF">J437_LFUL018372</name>
</gene>
<name>A0A8K0KRG4_LADFU</name>
<dbReference type="SUPFAM" id="SSF52540">
    <property type="entry name" value="P-loop containing nucleoside triphosphate hydrolases"/>
    <property type="match status" value="1"/>
</dbReference>
<dbReference type="PROSITE" id="PS50088">
    <property type="entry name" value="ANK_REPEAT"/>
    <property type="match status" value="6"/>
</dbReference>
<feature type="domain" description="NB-ARC" evidence="4">
    <location>
        <begin position="317"/>
        <end position="488"/>
    </location>
</feature>
<feature type="repeat" description="ANK" evidence="3">
    <location>
        <begin position="1082"/>
        <end position="1105"/>
    </location>
</feature>
<feature type="domain" description="DUF7779" evidence="5">
    <location>
        <begin position="573"/>
        <end position="661"/>
    </location>
</feature>
<keyword evidence="7" id="KW-1185">Reference proteome</keyword>
<dbReference type="PROSITE" id="PS50297">
    <property type="entry name" value="ANK_REP_REGION"/>
    <property type="match status" value="6"/>
</dbReference>